<evidence type="ECO:0000313" key="3">
    <source>
        <dbReference type="Proteomes" id="UP001596220"/>
    </source>
</evidence>
<organism evidence="2 3">
    <name type="scientific">Saccharothrix lopnurensis</name>
    <dbReference type="NCBI Taxonomy" id="1670621"/>
    <lineage>
        <taxon>Bacteria</taxon>
        <taxon>Bacillati</taxon>
        <taxon>Actinomycetota</taxon>
        <taxon>Actinomycetes</taxon>
        <taxon>Pseudonocardiales</taxon>
        <taxon>Pseudonocardiaceae</taxon>
        <taxon>Saccharothrix</taxon>
    </lineage>
</organism>
<accession>A0ABW1P1N9</accession>
<dbReference type="Gene3D" id="1.20.1270.210">
    <property type="match status" value="1"/>
</dbReference>
<proteinExistence type="predicted"/>
<evidence type="ECO:0000256" key="1">
    <source>
        <dbReference type="SAM" id="MobiDB-lite"/>
    </source>
</evidence>
<dbReference type="Proteomes" id="UP001596220">
    <property type="component" value="Unassembled WGS sequence"/>
</dbReference>
<dbReference type="InterPro" id="IPR006944">
    <property type="entry name" value="Phage/GTA_portal"/>
</dbReference>
<feature type="region of interest" description="Disordered" evidence="1">
    <location>
        <begin position="346"/>
        <end position="383"/>
    </location>
</feature>
<keyword evidence="3" id="KW-1185">Reference proteome</keyword>
<dbReference type="Pfam" id="PF04860">
    <property type="entry name" value="Phage_portal"/>
    <property type="match status" value="1"/>
</dbReference>
<name>A0ABW1P1N9_9PSEU</name>
<dbReference type="EMBL" id="JBHSQO010000006">
    <property type="protein sequence ID" value="MFC6089453.1"/>
    <property type="molecule type" value="Genomic_DNA"/>
</dbReference>
<gene>
    <name evidence="2" type="ORF">ACFP3R_09250</name>
</gene>
<protein>
    <submittedName>
        <fullName evidence="2">Phage portal protein</fullName>
    </submittedName>
</protein>
<sequence>MSLFSRRSVTWPDAGQLVAERTAGRTGAAPVTTSSAMRNSAVWAAVRLRADLLSTMPVDVFRKVGPLHVEVPTPPVLTSPDGPIDEWLYMSQQDLDRAGNCFGIITAVDGLGLPARIELQDLAEVTVRVRDGRVARYRIGRQWYEPHQVWHERQFPVAGFPLGLSPVAHAALTLQQTMSAQQFAVAWFTQGGMPSVALKNTAKTLNKEQSADIKAHYKATVGQGDVFVHGSDWDLKPINATVSTAAFVESQQAGIPDIARFLGVPADLIDAAVSGQSVTYANIGQRNLQFLIMNLGPAVRRRERALSTLTPRPRTVKLNSKALLRMDPETQARVIDMQVKGRLLAPSEARELDNRPPFTPEQLEEFDRLWGRPNTKPSSGGNP</sequence>
<reference evidence="3" key="1">
    <citation type="journal article" date="2019" name="Int. J. Syst. Evol. Microbiol.">
        <title>The Global Catalogue of Microorganisms (GCM) 10K type strain sequencing project: providing services to taxonomists for standard genome sequencing and annotation.</title>
        <authorList>
            <consortium name="The Broad Institute Genomics Platform"/>
            <consortium name="The Broad Institute Genome Sequencing Center for Infectious Disease"/>
            <person name="Wu L."/>
            <person name="Ma J."/>
        </authorList>
    </citation>
    <scope>NUCLEOTIDE SEQUENCE [LARGE SCALE GENOMIC DNA]</scope>
    <source>
        <strain evidence="3">CGMCC 4.7246</strain>
    </source>
</reference>
<evidence type="ECO:0000313" key="2">
    <source>
        <dbReference type="EMBL" id="MFC6089453.1"/>
    </source>
</evidence>
<comment type="caution">
    <text evidence="2">The sequence shown here is derived from an EMBL/GenBank/DDBJ whole genome shotgun (WGS) entry which is preliminary data.</text>
</comment>
<dbReference type="RefSeq" id="WP_380634638.1">
    <property type="nucleotide sequence ID" value="NZ_JBHSQO010000006.1"/>
</dbReference>